<accession>A0A8T2QFL9</accession>
<dbReference type="PANTHER" id="PTHR18934">
    <property type="entry name" value="ATP-DEPENDENT RNA HELICASE"/>
    <property type="match status" value="1"/>
</dbReference>
<dbReference type="SUPFAM" id="SSF53098">
    <property type="entry name" value="Ribonuclease H-like"/>
    <property type="match status" value="1"/>
</dbReference>
<proteinExistence type="predicted"/>
<dbReference type="GO" id="GO:0004386">
    <property type="term" value="F:helicase activity"/>
    <property type="evidence" value="ECO:0007669"/>
    <property type="project" value="UniProtKB-KW"/>
</dbReference>
<evidence type="ECO:0000256" key="4">
    <source>
        <dbReference type="ARBA" id="ARBA00022806"/>
    </source>
</evidence>
<organism evidence="7 8">
    <name type="scientific">Ceratopteris richardii</name>
    <name type="common">Triangle waterfern</name>
    <dbReference type="NCBI Taxonomy" id="49495"/>
    <lineage>
        <taxon>Eukaryota</taxon>
        <taxon>Viridiplantae</taxon>
        <taxon>Streptophyta</taxon>
        <taxon>Embryophyta</taxon>
        <taxon>Tracheophyta</taxon>
        <taxon>Polypodiopsida</taxon>
        <taxon>Polypodiidae</taxon>
        <taxon>Polypodiales</taxon>
        <taxon>Pteridineae</taxon>
        <taxon>Pteridaceae</taxon>
        <taxon>Parkerioideae</taxon>
        <taxon>Ceratopteris</taxon>
    </lineage>
</organism>
<keyword evidence="1" id="KW-0150">Chloroplast</keyword>
<dbReference type="Gene3D" id="3.30.420.10">
    <property type="entry name" value="Ribonuclease H-like superfamily/Ribonuclease H"/>
    <property type="match status" value="1"/>
</dbReference>
<evidence type="ECO:0000256" key="1">
    <source>
        <dbReference type="ARBA" id="ARBA00022528"/>
    </source>
</evidence>
<keyword evidence="5" id="KW-0067">ATP-binding</keyword>
<dbReference type="GO" id="GO:0016787">
    <property type="term" value="F:hydrolase activity"/>
    <property type="evidence" value="ECO:0007669"/>
    <property type="project" value="UniProtKB-KW"/>
</dbReference>
<dbReference type="EMBL" id="CM035440">
    <property type="protein sequence ID" value="KAH7281971.1"/>
    <property type="molecule type" value="Genomic_DNA"/>
</dbReference>
<dbReference type="GO" id="GO:0005524">
    <property type="term" value="F:ATP binding"/>
    <property type="evidence" value="ECO:0007669"/>
    <property type="project" value="UniProtKB-KW"/>
</dbReference>
<evidence type="ECO:0000313" key="7">
    <source>
        <dbReference type="EMBL" id="KAH7281971.1"/>
    </source>
</evidence>
<keyword evidence="4" id="KW-0347">Helicase</keyword>
<dbReference type="InterPro" id="IPR012337">
    <property type="entry name" value="RNaseH-like_sf"/>
</dbReference>
<dbReference type="Pfam" id="PF13087">
    <property type="entry name" value="AAA_12"/>
    <property type="match status" value="2"/>
</dbReference>
<keyword evidence="3" id="KW-0378">Hydrolase</keyword>
<dbReference type="Gene3D" id="3.40.50.300">
    <property type="entry name" value="P-loop containing nucleotide triphosphate hydrolases"/>
    <property type="match status" value="4"/>
</dbReference>
<dbReference type="InterPro" id="IPR041679">
    <property type="entry name" value="DNA2/NAM7-like_C"/>
</dbReference>
<dbReference type="InterPro" id="IPR036397">
    <property type="entry name" value="RNaseH_sf"/>
</dbReference>
<dbReference type="OrthoDB" id="6513042at2759"/>
<dbReference type="InterPro" id="IPR027417">
    <property type="entry name" value="P-loop_NTPase"/>
</dbReference>
<evidence type="ECO:0000313" key="8">
    <source>
        <dbReference type="Proteomes" id="UP000825935"/>
    </source>
</evidence>
<dbReference type="GO" id="GO:0003723">
    <property type="term" value="F:RNA binding"/>
    <property type="evidence" value="ECO:0007669"/>
    <property type="project" value="TreeGrafter"/>
</dbReference>
<gene>
    <name evidence="7" type="ORF">KP509_35G005800</name>
</gene>
<keyword evidence="2" id="KW-0547">Nucleotide-binding</keyword>
<dbReference type="InterPro" id="IPR047187">
    <property type="entry name" value="SF1_C_Upf1"/>
</dbReference>
<sequence length="2994" mass="339091">MSTMHQKWQCGSRRSPLTGAVKFIPRRPNPRRPQENLDFHVPLHEFEKKILEHVNANVLTVVQGADQYVSVRIPQIVLDCETASRNDAFILVVEPASSQARSFASHVAGLRNRSSRNEVSFVIDSSSYPHHHDRPQIIYTTPSVLFEWLLHSKELWDMITHLILDRADSRTIDQDLLCLLIKLNFLNDHPSTVKRRKKFIILSGSLGHCHLELYFSFLINKDLYKPVVISRTIKLPNVIYLEDLIKEFNTLPAKGVQLVNTLQRLPATGKNIPQVVFDLVSEIIMGQAKNGDSFVICLPGIRELYLLKHRISRLDYIKEKLILRVSLLHQMSTWAEQEEIFKFDPRQVNVILTTSFENIILLPRVKYVIDLGLERVCNFDLKRGMNVMVTSWTNRSSLRQRESQGLSDIVIRVFSKHTYEALQEQGIPEMRRSRLSYVLLRMKEKMHKLGQIETLCQRLPDPPTSIALKQAMKYLNDTGAIVGHSLNAITLNEVGRLALRLSVDADVSRLILLGLRLCCSVESVIIAAGLTLPVELFTKPQIFQLGSSEEFEHELGYITGRRLYDMGKHNDMMIFCSVYCKWLNESSWDKEWIHETFVNVDSLHSLLSRVQFLASGLKRFLEEEGVMKAMEGEYQKLVELSMVDDNHQSCNRSWIFCSNFNLILLTIAAAFSSSIISGTIPNPMLAEKESLQITALGLDPDRTFKISNVPAELLANFEDFQKTLLVLGPISKVLALEGTDNAFVECNRSSNEEFQPHTLPIAAQNAYFFSDRKSGTILSLPSKRGTGVESTCIGKVSRDRQIAWSAFVKGRRYGITFDGHSSLPQVAFGSTKQEHFIAVAASFTGAENTKIHVSASALIPFEDYFSLVVLLLVRPFENYPVRLDSTKKYVYSLQHGPLEFNMCPQYLLVEQLYLIEKVRKMLNLRAPGVQSCEDNIVQEVLNLIQSVACQKDCEPHLNPTAGPWLEFPSLELCNMRQTLSLWKWNILPEDSSRNEYSHETEESILLRAFKSMEPGLTEHYLEEWLNGNADLNNVFYSLLERIVTDPGYSDQTYIILKYVHKRCDELMPKKKKIQVERWFYSFCNPFPDDLSIGESRGLGFQKIQLPMPNGLEAYGWTQNSTDDQKIPIISKTLSLTPMQMNNLRKKIEHNPHQATILLPKSQSQTESVVVFGHSTEVEMTMEWIDRATRISRGKYEFISQTHFIPNKEMELISFDELATKEIMYRETHRRGNVQFSIQNCSGNYNPPNEISLDFGEISREIKKKLQNSAESMEFEIQAKLGRVIFTCSEDMKRNLPFGNSQPLKMVLHALERRSFKKNHFADSVAKTDYLYIKACLRLLGPVPVNCKRKISVFLKDPIDLGNSRKITIEDNPDEPGHFQLSKVQHVEKLAVIDFVILRMDHVKSDIRIIVQGLRHESIEERYRDFASKTYNDGIKLKFPKGSFLVDTVRTKCTEEYSFGDFLVSISEITQTQGTTRLQKYEVEVSPIYQGRSLFSVLQMAEHLEEFVCTVLTYMQSVISSQLFLCQPSSSSSALAHAILRLWKSGQVDASKVNELLDYHTKTGSFLSDRFQASQKQERKFLSHKDLGSLVLALWKFDGLYFDNIHLSETLVCYLFKAMQSLSYSVCKPMDSNLEELIFSDGFPPRIALDYVSFLQGHCFNDEAWERVLNAHLSILLMEDPSYIQHACQKNLGLLHIITDFKANVTDPSLKKLCVSLRRHWATKNPLHFLRIYDMALKRHQASTNIRQNLEEFVKTLFRQSPDDAPMFIFRLVYCYMYSVNNEKIDNSQMCTSLLNLLNLIQELKLIITENCRTSALSMLISLDNIDEHKQIVENKVFEVYDIDVSTFRHCHYHMILSKFLPLKADHVKELERRGFTTHSCQRMGFKSWTPGKRVPSSSLIPGLNKKGRTLIGSVGIFVPARDPFGHIVGAQIKVDCPTNGKYKWLSSNKVFDGGKGPHIDGELPLFCCTSLFSNTSILGMCEGGLKAHALSFLGSLPVIGASGAAFLKSRRLLEKYLAVINPQLIIFFPDAGSQCNDQVIRCYFHTFRLMRDFGYPLLVAWWGQVNKVEHEDIDDLLCNGIGKCDIPLLSTYKFWHILHPAVTREIAYEFPEYSGFYGSPDNKNEERLLDRDGIEISKVVSMQGGDNCSLFQEYLIMIPKKVIKCMPSAPNDLLTPQSVSEFLIEVKVVSLSDSETVDCCVDWVSEHTMKSTAYMGLVCYYDSEFKICLIVLCTHARCVIVQIPMFINSCRISCKLQDLLSDPDVAKGGIDIARDSLHMFFCLHLTANNCIKLSLQTNEQRKHIHLTDMFRKLFEWEWCEKDEIKHSNWRTDLLRLEQIKFAALSAWSSHLILALSGSSSNRPKSFHINGVQGALLKYFHRCFMNIDASDSQSLPIFKLEEATVEIQDGYLILNLDNIRSNILNSRSVLNLKFENGRASETYTTKKMGNMNVLQRSAASLQNASAENVGAINEIIVDNSASVALQRQKVQDAIYTVLCNPEVCPQHILMSLGCIAFTRPQNPEKLCVKDKRLNRSQSTSLSLMLSSPLSAVIGPPGTGKTRLISAVANQWGDSTGQEEMLLCTAQQNVAVRHMAETIISNNVKGVMILVSHEYYTDTRQEAYEQIADYIVVSGPSTVAQVTSWISRNKRSPPRILLCTLALIGSASFRTCVKNRKITYMIVDESSQAAEQCLLTSLICLPHLRRLSVLGDPNQLPPFGKSVLSVFDLVAKNCPVNLLDIQYRMPHDIANFVSREFYESKLKTGKKYAAGNEIANSFLWVDVCGSPSTAVGSTSLCNGAEAEAVVKLCKLYTMVEAAGMPSSVSSSPSSLFSSSSKLSVSTSLSPMTSLKASILSSSSSEITSSASLTTSSSAAKLVVLTLYEAQRFLIDKMLTDNEIHGVSVHNVDAFQGQEAETVIISLVVGAKMSPFARDRRRACVLLSRVKSMLYICGNFKAIRECRRNGRDIQEKIIWESLALECEEKNRVVPSESFLGS</sequence>
<dbReference type="Pfam" id="PF13245">
    <property type="entry name" value="AAA_19"/>
    <property type="match status" value="1"/>
</dbReference>
<dbReference type="Gene3D" id="1.20.120.1080">
    <property type="match status" value="1"/>
</dbReference>
<protein>
    <recommendedName>
        <fullName evidence="6">DNA2/NAM7 helicase-like C-terminal domain-containing protein</fullName>
    </recommendedName>
</protein>
<feature type="domain" description="DNA2/NAM7 helicase-like C-terminal" evidence="6">
    <location>
        <begin position="2870"/>
        <end position="2952"/>
    </location>
</feature>
<evidence type="ECO:0000256" key="3">
    <source>
        <dbReference type="ARBA" id="ARBA00022801"/>
    </source>
</evidence>
<keyword evidence="1" id="KW-0934">Plastid</keyword>
<reference evidence="7" key="1">
    <citation type="submission" date="2021-08" db="EMBL/GenBank/DDBJ databases">
        <title>WGS assembly of Ceratopteris richardii.</title>
        <authorList>
            <person name="Marchant D.B."/>
            <person name="Chen G."/>
            <person name="Jenkins J."/>
            <person name="Shu S."/>
            <person name="Leebens-Mack J."/>
            <person name="Grimwood J."/>
            <person name="Schmutz J."/>
            <person name="Soltis P."/>
            <person name="Soltis D."/>
            <person name="Chen Z.-H."/>
        </authorList>
    </citation>
    <scope>NUCLEOTIDE SEQUENCE</scope>
    <source>
        <strain evidence="7">Whitten #5841</strain>
        <tissue evidence="7">Leaf</tissue>
    </source>
</reference>
<evidence type="ECO:0000256" key="2">
    <source>
        <dbReference type="ARBA" id="ARBA00022741"/>
    </source>
</evidence>
<feature type="domain" description="DNA2/NAM7 helicase-like C-terminal" evidence="6">
    <location>
        <begin position="2724"/>
        <end position="2809"/>
    </location>
</feature>
<evidence type="ECO:0000256" key="5">
    <source>
        <dbReference type="ARBA" id="ARBA00022840"/>
    </source>
</evidence>
<comment type="caution">
    <text evidence="7">The sequence shown here is derived from an EMBL/GenBank/DDBJ whole genome shotgun (WGS) entry which is preliminary data.</text>
</comment>
<keyword evidence="8" id="KW-1185">Reference proteome</keyword>
<dbReference type="Proteomes" id="UP000825935">
    <property type="component" value="Chromosome 35"/>
</dbReference>
<evidence type="ECO:0000259" key="6">
    <source>
        <dbReference type="Pfam" id="PF13087"/>
    </source>
</evidence>
<name>A0A8T2QFL9_CERRI</name>
<dbReference type="CDD" id="cd18808">
    <property type="entry name" value="SF1_C_Upf1"/>
    <property type="match status" value="1"/>
</dbReference>
<dbReference type="SUPFAM" id="SSF52540">
    <property type="entry name" value="P-loop containing nucleoside triphosphate hydrolases"/>
    <property type="match status" value="2"/>
</dbReference>
<dbReference type="PANTHER" id="PTHR18934:SF99">
    <property type="entry name" value="ATP-DEPENDENT RNA HELICASE DHX37-RELATED"/>
    <property type="match status" value="1"/>
</dbReference>